<name>A0AAD1XQQ0_EUPCR</name>
<proteinExistence type="predicted"/>
<dbReference type="EMBL" id="CAMPGE010018354">
    <property type="protein sequence ID" value="CAI2376780.1"/>
    <property type="molecule type" value="Genomic_DNA"/>
</dbReference>
<accession>A0AAD1XQQ0</accession>
<gene>
    <name evidence="1" type="ORF">ECRASSUSDP1_LOCUS18155</name>
</gene>
<dbReference type="Proteomes" id="UP001295684">
    <property type="component" value="Unassembled WGS sequence"/>
</dbReference>
<keyword evidence="2" id="KW-1185">Reference proteome</keyword>
<protein>
    <submittedName>
        <fullName evidence="1">Uncharacterized protein</fullName>
    </submittedName>
</protein>
<sequence>MPMMESSRRRRNNISLVLQNQIIQTIRKRKDSHKCKRVLSPKVQRKLRPVSPQHRDQLSPHFFQRPQETDLEKAKKYEVINEDYRNLISKIQKKLKLSNYKNRRFLSPNILRFKANIIAHIKKAEQNSTQISPKNGERRKKKYMTKFPILHIQVFQETTCFNI</sequence>
<comment type="caution">
    <text evidence="1">The sequence shown here is derived from an EMBL/GenBank/DDBJ whole genome shotgun (WGS) entry which is preliminary data.</text>
</comment>
<dbReference type="AlphaFoldDB" id="A0AAD1XQQ0"/>
<reference evidence="1" key="1">
    <citation type="submission" date="2023-07" db="EMBL/GenBank/DDBJ databases">
        <authorList>
            <consortium name="AG Swart"/>
            <person name="Singh M."/>
            <person name="Singh A."/>
            <person name="Seah K."/>
            <person name="Emmerich C."/>
        </authorList>
    </citation>
    <scope>NUCLEOTIDE SEQUENCE</scope>
    <source>
        <strain evidence="1">DP1</strain>
    </source>
</reference>
<evidence type="ECO:0000313" key="1">
    <source>
        <dbReference type="EMBL" id="CAI2376780.1"/>
    </source>
</evidence>
<evidence type="ECO:0000313" key="2">
    <source>
        <dbReference type="Proteomes" id="UP001295684"/>
    </source>
</evidence>
<organism evidence="1 2">
    <name type="scientific">Euplotes crassus</name>
    <dbReference type="NCBI Taxonomy" id="5936"/>
    <lineage>
        <taxon>Eukaryota</taxon>
        <taxon>Sar</taxon>
        <taxon>Alveolata</taxon>
        <taxon>Ciliophora</taxon>
        <taxon>Intramacronucleata</taxon>
        <taxon>Spirotrichea</taxon>
        <taxon>Hypotrichia</taxon>
        <taxon>Euplotida</taxon>
        <taxon>Euplotidae</taxon>
        <taxon>Moneuplotes</taxon>
    </lineage>
</organism>